<gene>
    <name evidence="1" type="ORF">JMJ77_005076</name>
</gene>
<comment type="caution">
    <text evidence="1">The sequence shown here is derived from an EMBL/GenBank/DDBJ whole genome shotgun (WGS) entry which is preliminary data.</text>
</comment>
<feature type="non-terminal residue" evidence="1">
    <location>
        <position position="39"/>
    </location>
</feature>
<protein>
    <submittedName>
        <fullName evidence="1">Uncharacterized protein</fullName>
    </submittedName>
</protein>
<dbReference type="EMBL" id="JAESDN010000001">
    <property type="protein sequence ID" value="KAG7057694.1"/>
    <property type="molecule type" value="Genomic_DNA"/>
</dbReference>
<proteinExistence type="predicted"/>
<accession>A0A9P7RGI3</accession>
<dbReference type="Proteomes" id="UP000699042">
    <property type="component" value="Unassembled WGS sequence"/>
</dbReference>
<sequence>MSLTVSLWNSCHSCDLTIDFLSNLQEGKGTAERVRWAIS</sequence>
<dbReference type="AlphaFoldDB" id="A0A9P7RGI3"/>
<keyword evidence="2" id="KW-1185">Reference proteome</keyword>
<reference evidence="1" key="1">
    <citation type="submission" date="2021-05" db="EMBL/GenBank/DDBJ databases">
        <title>Comparative genomics of three Colletotrichum scovillei strains and genetic complementation revealed genes involved fungal growth and virulence on chili pepper.</title>
        <authorList>
            <person name="Hsieh D.-K."/>
            <person name="Chuang S.-C."/>
            <person name="Chen C.-Y."/>
            <person name="Chao Y.-T."/>
            <person name="Lu M.-Y.J."/>
            <person name="Lee M.-H."/>
            <person name="Shih M.-C."/>
        </authorList>
    </citation>
    <scope>NUCLEOTIDE SEQUENCE</scope>
    <source>
        <strain evidence="1">Coll-153</strain>
    </source>
</reference>
<evidence type="ECO:0000313" key="2">
    <source>
        <dbReference type="Proteomes" id="UP000699042"/>
    </source>
</evidence>
<evidence type="ECO:0000313" key="1">
    <source>
        <dbReference type="EMBL" id="KAG7057694.1"/>
    </source>
</evidence>
<name>A0A9P7RGI3_9PEZI</name>
<organism evidence="1 2">
    <name type="scientific">Colletotrichum scovillei</name>
    <dbReference type="NCBI Taxonomy" id="1209932"/>
    <lineage>
        <taxon>Eukaryota</taxon>
        <taxon>Fungi</taxon>
        <taxon>Dikarya</taxon>
        <taxon>Ascomycota</taxon>
        <taxon>Pezizomycotina</taxon>
        <taxon>Sordariomycetes</taxon>
        <taxon>Hypocreomycetidae</taxon>
        <taxon>Glomerellales</taxon>
        <taxon>Glomerellaceae</taxon>
        <taxon>Colletotrichum</taxon>
        <taxon>Colletotrichum acutatum species complex</taxon>
    </lineage>
</organism>